<evidence type="ECO:0000259" key="8">
    <source>
        <dbReference type="PROSITE" id="PS51186"/>
    </source>
</evidence>
<dbReference type="HAMAP" id="MF_01105">
    <property type="entry name" value="N_acetyl_glu_synth"/>
    <property type="match status" value="1"/>
</dbReference>
<dbReference type="SUPFAM" id="SSF53633">
    <property type="entry name" value="Carbamate kinase-like"/>
    <property type="match status" value="2"/>
</dbReference>
<evidence type="ECO:0000256" key="6">
    <source>
        <dbReference type="ARBA" id="ARBA00048372"/>
    </source>
</evidence>
<dbReference type="CDD" id="cd04301">
    <property type="entry name" value="NAT_SF"/>
    <property type="match status" value="1"/>
</dbReference>
<accession>A0AAD3HPZ2</accession>
<dbReference type="InterPro" id="IPR001048">
    <property type="entry name" value="Asp/Glu/Uridylate_kinase"/>
</dbReference>
<dbReference type="InterPro" id="IPR000182">
    <property type="entry name" value="GNAT_dom"/>
</dbReference>
<protein>
    <recommendedName>
        <fullName evidence="3">amino-acid N-acetyltransferase</fullName>
        <ecNumber evidence="3">2.3.1.1</ecNumber>
    </recommendedName>
</protein>
<reference evidence="9 10" key="1">
    <citation type="journal article" date="2021" name="Sci. Rep.">
        <title>Genome sequencing of the multicellular alga Astrephomene provides insights into convergent evolution of germ-soma differentiation.</title>
        <authorList>
            <person name="Yamashita S."/>
            <person name="Yamamoto K."/>
            <person name="Matsuzaki R."/>
            <person name="Suzuki S."/>
            <person name="Yamaguchi H."/>
            <person name="Hirooka S."/>
            <person name="Minakuchi Y."/>
            <person name="Miyagishima S."/>
            <person name="Kawachi M."/>
            <person name="Toyoda A."/>
            <person name="Nozaki H."/>
        </authorList>
    </citation>
    <scope>NUCLEOTIDE SEQUENCE [LARGE SCALE GENOMIC DNA]</scope>
    <source>
        <strain evidence="9 10">NIES-4017</strain>
    </source>
</reference>
<evidence type="ECO:0000256" key="2">
    <source>
        <dbReference type="ARBA" id="ARBA00009145"/>
    </source>
</evidence>
<feature type="domain" description="N-acetyltransferase" evidence="8">
    <location>
        <begin position="462"/>
        <end position="632"/>
    </location>
</feature>
<comment type="pathway">
    <text evidence="1">Amino-acid biosynthesis; L-arginine biosynthesis; N(2)-acetyl-L-ornithine from L-glutamate: step 1/4.</text>
</comment>
<dbReference type="InterPro" id="IPR036393">
    <property type="entry name" value="AceGlu_kinase-like_sf"/>
</dbReference>
<organism evidence="9 10">
    <name type="scientific">Astrephomene gubernaculifera</name>
    <dbReference type="NCBI Taxonomy" id="47775"/>
    <lineage>
        <taxon>Eukaryota</taxon>
        <taxon>Viridiplantae</taxon>
        <taxon>Chlorophyta</taxon>
        <taxon>core chlorophytes</taxon>
        <taxon>Chlorophyceae</taxon>
        <taxon>CS clade</taxon>
        <taxon>Chlamydomonadales</taxon>
        <taxon>Astrephomenaceae</taxon>
        <taxon>Astrephomene</taxon>
    </lineage>
</organism>
<dbReference type="PANTHER" id="PTHR30602:SF12">
    <property type="entry name" value="AMINO-ACID ACETYLTRANSFERASE NAGS1, CHLOROPLASTIC-RELATED"/>
    <property type="match status" value="1"/>
</dbReference>
<comment type="similarity">
    <text evidence="2">Belongs to the acetyltransferase family. ArgA subfamily.</text>
</comment>
<evidence type="ECO:0000313" key="9">
    <source>
        <dbReference type="EMBL" id="GFR48395.1"/>
    </source>
</evidence>
<dbReference type="PANTHER" id="PTHR30602">
    <property type="entry name" value="AMINO-ACID ACETYLTRANSFERASE"/>
    <property type="match status" value="1"/>
</dbReference>
<evidence type="ECO:0000256" key="1">
    <source>
        <dbReference type="ARBA" id="ARBA00004925"/>
    </source>
</evidence>
<dbReference type="Pfam" id="PF00583">
    <property type="entry name" value="Acetyltransf_1"/>
    <property type="match status" value="1"/>
</dbReference>
<dbReference type="AlphaFoldDB" id="A0AAD3HPZ2"/>
<dbReference type="Gene3D" id="3.40.1160.10">
    <property type="entry name" value="Acetylglutamate kinase-like"/>
    <property type="match status" value="2"/>
</dbReference>
<comment type="catalytic activity">
    <reaction evidence="6">
        <text>L-glutamate + acetyl-CoA = N-acetyl-L-glutamate + CoA + H(+)</text>
        <dbReference type="Rhea" id="RHEA:24292"/>
        <dbReference type="ChEBI" id="CHEBI:15378"/>
        <dbReference type="ChEBI" id="CHEBI:29985"/>
        <dbReference type="ChEBI" id="CHEBI:44337"/>
        <dbReference type="ChEBI" id="CHEBI:57287"/>
        <dbReference type="ChEBI" id="CHEBI:57288"/>
        <dbReference type="EC" id="2.3.1.1"/>
    </reaction>
</comment>
<feature type="compositionally biased region" description="Polar residues" evidence="7">
    <location>
        <begin position="358"/>
        <end position="368"/>
    </location>
</feature>
<dbReference type="EMBL" id="BMAR01000023">
    <property type="protein sequence ID" value="GFR48395.1"/>
    <property type="molecule type" value="Genomic_DNA"/>
</dbReference>
<evidence type="ECO:0000256" key="4">
    <source>
        <dbReference type="ARBA" id="ARBA00022679"/>
    </source>
</evidence>
<dbReference type="PROSITE" id="PS51186">
    <property type="entry name" value="GNAT"/>
    <property type="match status" value="1"/>
</dbReference>
<dbReference type="Gene3D" id="3.40.630.30">
    <property type="match status" value="1"/>
</dbReference>
<proteinExistence type="inferred from homology"/>
<sequence length="632" mass="67944">MLTWPHRRVQAFRSGRSAGPARYGPGLRLLPRVNGTIPREAPSVYEVDTPRNGSSAVTPEPNGNGKNGTGISSGLSKQDFGKFVQFFRQASPYVVGHRGKTFVIVVPGNVSANRQLLQSVMADIALLHGLGVQVIVVVGAQQLIDDMLKERGLTPKYVGGYRLTDREAMRCAVEAAGQIRTTCEQFLSKGPAIPMFRRHTKSDSEVHFEPALRVISGNYITAKRRGVLEGVDFGLTGEVRFVLKDDIRRQLDCGNIVLLSNIGFTAAGEVLNCNTYDVGLHAAAELGADKLFFLHLDEVAALHLPPWLPLSEAQSMLAEKLQNSISAQQMQALRASMDTAPAAAAAAAAAAPLGPLQGGTSASASPHLQQPPEPASAHGPASSLSPQQLLRAVSAMKQEELVVDLDIWSAQGFPTAVSTCVVACCKGVRRAHLIDARIDGGLLLELYSRDGVGTMISADFYEGIRPALPSDLDGLAALLEPLEAAGNLVRRSREELADLLPSFTVIERDNRILGAALLLNLGQTPDGVAVAEVGAFCVDPVYRGSGRGDSLLDYVEQDARRRGIQRLVLLTTRTADWFEQRDFRWQGAAFASELLPLGRRARINPARNSQLYAKSLEAAEGELSAPGKRIGF</sequence>
<evidence type="ECO:0000313" key="10">
    <source>
        <dbReference type="Proteomes" id="UP001054857"/>
    </source>
</evidence>
<feature type="region of interest" description="Disordered" evidence="7">
    <location>
        <begin position="41"/>
        <end position="72"/>
    </location>
</feature>
<dbReference type="Proteomes" id="UP001054857">
    <property type="component" value="Unassembled WGS sequence"/>
</dbReference>
<name>A0AAD3HPZ2_9CHLO</name>
<comment type="caution">
    <text evidence="9">The sequence shown here is derived from an EMBL/GenBank/DDBJ whole genome shotgun (WGS) entry which is preliminary data.</text>
</comment>
<evidence type="ECO:0000256" key="7">
    <source>
        <dbReference type="SAM" id="MobiDB-lite"/>
    </source>
</evidence>
<evidence type="ECO:0000256" key="3">
    <source>
        <dbReference type="ARBA" id="ARBA00012697"/>
    </source>
</evidence>
<dbReference type="GO" id="GO:0005737">
    <property type="term" value="C:cytoplasm"/>
    <property type="evidence" value="ECO:0007669"/>
    <property type="project" value="InterPro"/>
</dbReference>
<dbReference type="InterPro" id="IPR016181">
    <property type="entry name" value="Acyl_CoA_acyltransferase"/>
</dbReference>
<gene>
    <name evidence="9" type="ORF">Agub_g10289</name>
</gene>
<keyword evidence="10" id="KW-1185">Reference proteome</keyword>
<dbReference type="InterPro" id="IPR010167">
    <property type="entry name" value="NH2A_AcTrfase"/>
</dbReference>
<keyword evidence="5" id="KW-0012">Acyltransferase</keyword>
<dbReference type="Pfam" id="PF00696">
    <property type="entry name" value="AA_kinase"/>
    <property type="match status" value="1"/>
</dbReference>
<dbReference type="SUPFAM" id="SSF55729">
    <property type="entry name" value="Acyl-CoA N-acyltransferases (Nat)"/>
    <property type="match status" value="1"/>
</dbReference>
<dbReference type="GO" id="GO:0004042">
    <property type="term" value="F:L-glutamate N-acetyltransferase activity"/>
    <property type="evidence" value="ECO:0007669"/>
    <property type="project" value="InterPro"/>
</dbReference>
<keyword evidence="4" id="KW-0808">Transferase</keyword>
<feature type="region of interest" description="Disordered" evidence="7">
    <location>
        <begin position="357"/>
        <end position="383"/>
    </location>
</feature>
<dbReference type="EC" id="2.3.1.1" evidence="3"/>
<dbReference type="GO" id="GO:0006526">
    <property type="term" value="P:L-arginine biosynthetic process"/>
    <property type="evidence" value="ECO:0007669"/>
    <property type="project" value="InterPro"/>
</dbReference>
<evidence type="ECO:0000256" key="5">
    <source>
        <dbReference type="ARBA" id="ARBA00023315"/>
    </source>
</evidence>